<evidence type="ECO:0000313" key="3">
    <source>
        <dbReference type="Proteomes" id="UP000177659"/>
    </source>
</evidence>
<organism evidence="2 3">
    <name type="scientific">Candidatus Kaiserbacteria bacterium RIFCSPHIGHO2_02_FULL_49_11</name>
    <dbReference type="NCBI Taxonomy" id="1798489"/>
    <lineage>
        <taxon>Bacteria</taxon>
        <taxon>Candidatus Kaiseribacteriota</taxon>
    </lineage>
</organism>
<name>A0A1F6D007_9BACT</name>
<accession>A0A1F6D007</accession>
<reference evidence="2 3" key="1">
    <citation type="journal article" date="2016" name="Nat. Commun.">
        <title>Thousands of microbial genomes shed light on interconnected biogeochemical processes in an aquifer system.</title>
        <authorList>
            <person name="Anantharaman K."/>
            <person name="Brown C.T."/>
            <person name="Hug L.A."/>
            <person name="Sharon I."/>
            <person name="Castelle C.J."/>
            <person name="Probst A.J."/>
            <person name="Thomas B.C."/>
            <person name="Singh A."/>
            <person name="Wilkins M.J."/>
            <person name="Karaoz U."/>
            <person name="Brodie E.L."/>
            <person name="Williams K.H."/>
            <person name="Hubbard S.S."/>
            <person name="Banfield J.F."/>
        </authorList>
    </citation>
    <scope>NUCLEOTIDE SEQUENCE [LARGE SCALE GENOMIC DNA]</scope>
</reference>
<protein>
    <submittedName>
        <fullName evidence="2">Uncharacterized protein</fullName>
    </submittedName>
</protein>
<dbReference type="AlphaFoldDB" id="A0A1F6D007"/>
<dbReference type="Proteomes" id="UP000177659">
    <property type="component" value="Unassembled WGS sequence"/>
</dbReference>
<dbReference type="EMBL" id="MFLC01000032">
    <property type="protein sequence ID" value="OGG54763.1"/>
    <property type="molecule type" value="Genomic_DNA"/>
</dbReference>
<gene>
    <name evidence="2" type="ORF">A3D62_00375</name>
</gene>
<feature type="region of interest" description="Disordered" evidence="1">
    <location>
        <begin position="115"/>
        <end position="155"/>
    </location>
</feature>
<proteinExistence type="predicted"/>
<evidence type="ECO:0000256" key="1">
    <source>
        <dbReference type="SAM" id="MobiDB-lite"/>
    </source>
</evidence>
<sequence>MLVPRFSVWACAIGVFLIGSTLLLGSCSLAQAGEPLRVTFKSSSVTLVIVSFRTHDGDCKTVESYENLDGIPRQALPQAVGLILNESMRTYVVSGTESGLPEKKRIWCSEGEVGRESFDSDYSDGDSAGEGGAESDSAEGEPTAEYPLRKLLLDK</sequence>
<evidence type="ECO:0000313" key="2">
    <source>
        <dbReference type="EMBL" id="OGG54763.1"/>
    </source>
</evidence>
<dbReference type="PROSITE" id="PS51257">
    <property type="entry name" value="PROKAR_LIPOPROTEIN"/>
    <property type="match status" value="1"/>
</dbReference>
<comment type="caution">
    <text evidence="2">The sequence shown here is derived from an EMBL/GenBank/DDBJ whole genome shotgun (WGS) entry which is preliminary data.</text>
</comment>